<dbReference type="Pfam" id="PF05232">
    <property type="entry name" value="BTP"/>
    <property type="match status" value="2"/>
</dbReference>
<evidence type="ECO:0000256" key="1">
    <source>
        <dbReference type="SAM" id="Phobius"/>
    </source>
</evidence>
<dbReference type="Proteomes" id="UP000640583">
    <property type="component" value="Unassembled WGS sequence"/>
</dbReference>
<feature type="transmembrane region" description="Helical" evidence="1">
    <location>
        <begin position="78"/>
        <end position="101"/>
    </location>
</feature>
<keyword evidence="1" id="KW-0812">Transmembrane</keyword>
<evidence type="ECO:0000313" key="4">
    <source>
        <dbReference type="Proteomes" id="UP000640583"/>
    </source>
</evidence>
<name>A0A8J7ILU0_9RHOB</name>
<evidence type="ECO:0000259" key="2">
    <source>
        <dbReference type="Pfam" id="PF05232"/>
    </source>
</evidence>
<dbReference type="AlphaFoldDB" id="A0A8J7ILU0"/>
<keyword evidence="1" id="KW-0472">Membrane</keyword>
<dbReference type="InterPro" id="IPR007896">
    <property type="entry name" value="BTP_bacteria"/>
</dbReference>
<dbReference type="RefSeq" id="WP_228847718.1">
    <property type="nucleotide sequence ID" value="NZ_JADCKQ010000002.1"/>
</dbReference>
<proteinExistence type="predicted"/>
<evidence type="ECO:0000313" key="3">
    <source>
        <dbReference type="EMBL" id="MBI1492826.1"/>
    </source>
</evidence>
<keyword evidence="1" id="KW-1133">Transmembrane helix</keyword>
<organism evidence="3 4">
    <name type="scientific">Halocynthiibacter styelae</name>
    <dbReference type="NCBI Taxonomy" id="2761955"/>
    <lineage>
        <taxon>Bacteria</taxon>
        <taxon>Pseudomonadati</taxon>
        <taxon>Pseudomonadota</taxon>
        <taxon>Alphaproteobacteria</taxon>
        <taxon>Rhodobacterales</taxon>
        <taxon>Paracoccaceae</taxon>
        <taxon>Halocynthiibacter</taxon>
    </lineage>
</organism>
<feature type="transmembrane region" description="Helical" evidence="1">
    <location>
        <begin position="12"/>
        <end position="31"/>
    </location>
</feature>
<dbReference type="EMBL" id="JADCKQ010000002">
    <property type="protein sequence ID" value="MBI1492826.1"/>
    <property type="molecule type" value="Genomic_DNA"/>
</dbReference>
<dbReference type="NCBIfam" id="NF033664">
    <property type="entry name" value="PACE_transport"/>
    <property type="match status" value="1"/>
</dbReference>
<feature type="transmembrane region" description="Helical" evidence="1">
    <location>
        <begin position="37"/>
        <end position="57"/>
    </location>
</feature>
<feature type="transmembrane region" description="Helical" evidence="1">
    <location>
        <begin position="107"/>
        <end position="129"/>
    </location>
</feature>
<dbReference type="InterPro" id="IPR058208">
    <property type="entry name" value="PACE"/>
</dbReference>
<gene>
    <name evidence="3" type="ORF">H1D41_04155</name>
</gene>
<sequence length="143" mass="16303">MRTFKDRLRHTLLFELIALTLVAIFGAWITGHSPAEMGTLGLMMSLLAMAWNLVYNWMFDQWDMKYRNMAPRGVKIRIIHALLFEGGLLIAGIFVVAWWLSITLLQALLLDLGFAAFFLVYAYVFNLAYDKIFPVPAQQALAS</sequence>
<comment type="caution">
    <text evidence="3">The sequence shown here is derived from an EMBL/GenBank/DDBJ whole genome shotgun (WGS) entry which is preliminary data.</text>
</comment>
<reference evidence="3" key="1">
    <citation type="submission" date="2020-10" db="EMBL/GenBank/DDBJ databases">
        <title>Paenihalocynthiibacter styelae gen. nov., sp. nov., isolated from stalked sea squirt Styela clava.</title>
        <authorList>
            <person name="Kim Y.-O."/>
            <person name="Yoon J.-H."/>
        </authorList>
    </citation>
    <scope>NUCLEOTIDE SEQUENCE</scope>
    <source>
        <strain evidence="3">MYP1-1</strain>
    </source>
</reference>
<keyword evidence="4" id="KW-1185">Reference proteome</keyword>
<protein>
    <submittedName>
        <fullName evidence="3">PACE efflux transporter</fullName>
    </submittedName>
</protein>
<accession>A0A8J7ILU0</accession>
<feature type="domain" description="Chlorhexidine efflux transporter" evidence="2">
    <location>
        <begin position="72"/>
        <end position="134"/>
    </location>
</feature>
<feature type="domain" description="Chlorhexidine efflux transporter" evidence="2">
    <location>
        <begin position="2"/>
        <end position="62"/>
    </location>
</feature>